<evidence type="ECO:0000259" key="4">
    <source>
        <dbReference type="PROSITE" id="PS51898"/>
    </source>
</evidence>
<keyword evidence="2" id="KW-0238">DNA-binding</keyword>
<dbReference type="CDD" id="cd00796">
    <property type="entry name" value="INT_Rci_Hp1_C"/>
    <property type="match status" value="1"/>
</dbReference>
<dbReference type="Gene3D" id="1.10.150.130">
    <property type="match status" value="1"/>
</dbReference>
<dbReference type="InterPro" id="IPR011010">
    <property type="entry name" value="DNA_brk_join_enz"/>
</dbReference>
<dbReference type="GO" id="GO:0006310">
    <property type="term" value="P:DNA recombination"/>
    <property type="evidence" value="ECO:0007669"/>
    <property type="project" value="UniProtKB-KW"/>
</dbReference>
<dbReference type="PANTHER" id="PTHR30349:SF94">
    <property type="entry name" value="INTEGRASE_RECOMBINASE HI_1414-RELATED"/>
    <property type="match status" value="1"/>
</dbReference>
<dbReference type="GO" id="GO:0015074">
    <property type="term" value="P:DNA integration"/>
    <property type="evidence" value="ECO:0007669"/>
    <property type="project" value="UniProtKB-KW"/>
</dbReference>
<dbReference type="AlphaFoldDB" id="A0A9E6SYU8"/>
<evidence type="ECO:0000256" key="1">
    <source>
        <dbReference type="ARBA" id="ARBA00022908"/>
    </source>
</evidence>
<dbReference type="InterPro" id="IPR010998">
    <property type="entry name" value="Integrase_recombinase_N"/>
</dbReference>
<feature type="domain" description="Tyr recombinase" evidence="4">
    <location>
        <begin position="169"/>
        <end position="340"/>
    </location>
</feature>
<reference evidence="5" key="1">
    <citation type="submission" date="2021-02" db="EMBL/GenBank/DDBJ databases">
        <title>Comparative genomics of Ferrovum myxofaciens strains, predominant extremophile bacteria forming large biofilm stalactites in acid mine ecosystems.</title>
        <authorList>
            <person name="Burkartova K."/>
            <person name="Ridl J."/>
            <person name="Pajer P."/>
            <person name="Falteisek L."/>
        </authorList>
    </citation>
    <scope>NUCLEOTIDE SEQUENCE</scope>
    <source>
        <strain evidence="5">MI1III</strain>
    </source>
</reference>
<gene>
    <name evidence="5" type="ORF">JZL65_04160</name>
</gene>
<dbReference type="Gene3D" id="1.10.443.10">
    <property type="entry name" value="Intergrase catalytic core"/>
    <property type="match status" value="1"/>
</dbReference>
<dbReference type="InterPro" id="IPR013762">
    <property type="entry name" value="Integrase-like_cat_sf"/>
</dbReference>
<sequence>MATFIKRGATWRAQISKRVGGEIIRLSQSFQGKAQAVAWAVETEAGLIGRKVAGLVGIPAGPAGVKTLVAAVDRYTSEVAPGHRGGGMEKVRLLALMRDHRWLFVKPVCEVTQFDLGRFRDERLGAVAPGSVKRELTILSSVFQSCVREWGWCNENPVRGLRKPQEPHHRETRIPPADESVFMKAFNMDPLVRPTTHRQQVGLIFALAIETAMRSGEITGLTWGRVNLEKRYLSLEKTKSGSRRDVPLSARAVMLLELAKGLGDERVFTVSDQVRDVLFRRYRPENLSYIHFHDTRHEAVFRLSKKLAVMDLARVTGHRDLKMLLKYYNPNAQELAALLD</sequence>
<proteinExistence type="predicted"/>
<accession>A0A9E6SYU8</accession>
<dbReference type="InterPro" id="IPR002104">
    <property type="entry name" value="Integrase_catalytic"/>
</dbReference>
<dbReference type="EMBL" id="CP071137">
    <property type="protein sequence ID" value="QWY78276.1"/>
    <property type="molecule type" value="Genomic_DNA"/>
</dbReference>
<dbReference type="Proteomes" id="UP000683551">
    <property type="component" value="Chromosome"/>
</dbReference>
<name>A0A9E6SYU8_9PROT</name>
<dbReference type="PROSITE" id="PS51898">
    <property type="entry name" value="TYR_RECOMBINASE"/>
    <property type="match status" value="1"/>
</dbReference>
<dbReference type="Pfam" id="PF00589">
    <property type="entry name" value="Phage_integrase"/>
    <property type="match status" value="1"/>
</dbReference>
<organism evidence="5 6">
    <name type="scientific">Ferrovum myxofaciens</name>
    <dbReference type="NCBI Taxonomy" id="416213"/>
    <lineage>
        <taxon>Bacteria</taxon>
        <taxon>Pseudomonadati</taxon>
        <taxon>Pseudomonadota</taxon>
        <taxon>Betaproteobacteria</taxon>
        <taxon>Ferrovales</taxon>
        <taxon>Ferrovaceae</taxon>
        <taxon>Ferrovum</taxon>
    </lineage>
</organism>
<evidence type="ECO:0000256" key="3">
    <source>
        <dbReference type="ARBA" id="ARBA00023172"/>
    </source>
</evidence>
<protein>
    <submittedName>
        <fullName evidence="5">Site-specific integrase</fullName>
    </submittedName>
</protein>
<dbReference type="RefSeq" id="WP_273145700.1">
    <property type="nucleotide sequence ID" value="NZ_CP053675.1"/>
</dbReference>
<keyword evidence="3" id="KW-0233">DNA recombination</keyword>
<evidence type="ECO:0000256" key="2">
    <source>
        <dbReference type="ARBA" id="ARBA00023125"/>
    </source>
</evidence>
<dbReference type="PANTHER" id="PTHR30349">
    <property type="entry name" value="PHAGE INTEGRASE-RELATED"/>
    <property type="match status" value="1"/>
</dbReference>
<evidence type="ECO:0000313" key="5">
    <source>
        <dbReference type="EMBL" id="QWY78276.1"/>
    </source>
</evidence>
<dbReference type="SUPFAM" id="SSF56349">
    <property type="entry name" value="DNA breaking-rejoining enzymes"/>
    <property type="match status" value="1"/>
</dbReference>
<evidence type="ECO:0000313" key="6">
    <source>
        <dbReference type="Proteomes" id="UP000683551"/>
    </source>
</evidence>
<keyword evidence="1" id="KW-0229">DNA integration</keyword>
<dbReference type="InterPro" id="IPR050090">
    <property type="entry name" value="Tyrosine_recombinase_XerCD"/>
</dbReference>
<dbReference type="GO" id="GO:0003677">
    <property type="term" value="F:DNA binding"/>
    <property type="evidence" value="ECO:0007669"/>
    <property type="project" value="UniProtKB-KW"/>
</dbReference>